<organism evidence="2 3">
    <name type="scientific">Vibrio alginolyticus</name>
    <dbReference type="NCBI Taxonomy" id="663"/>
    <lineage>
        <taxon>Bacteria</taxon>
        <taxon>Pseudomonadati</taxon>
        <taxon>Pseudomonadota</taxon>
        <taxon>Gammaproteobacteria</taxon>
        <taxon>Vibrionales</taxon>
        <taxon>Vibrionaceae</taxon>
        <taxon>Vibrio</taxon>
    </lineage>
</organism>
<dbReference type="AlphaFoldDB" id="A0AA36XMH7"/>
<dbReference type="Proteomes" id="UP000714625">
    <property type="component" value="Unassembled WGS sequence"/>
</dbReference>
<dbReference type="InterPro" id="IPR008757">
    <property type="entry name" value="Peptidase_M6-like_domain"/>
</dbReference>
<proteinExistence type="predicted"/>
<reference evidence="2" key="1">
    <citation type="submission" date="2019-11" db="EMBL/GenBank/DDBJ databases">
        <authorList>
            <consortium name="PulseNet: The National Subtyping Network for Foodborne Disease Surveillance"/>
            <person name="Tarr C.L."/>
            <person name="Trees E."/>
            <person name="Katz L.S."/>
            <person name="Carleton-Romer H.A."/>
            <person name="Stroika S."/>
            <person name="Kucerova Z."/>
            <person name="Roache K.F."/>
            <person name="Sabol A.L."/>
            <person name="Besser J."/>
            <person name="Gerner-Smidt P."/>
        </authorList>
    </citation>
    <scope>NUCLEOTIDE SEQUENCE</scope>
    <source>
        <strain evidence="2">PNUSAV001129</strain>
    </source>
</reference>
<dbReference type="Pfam" id="PF17963">
    <property type="entry name" value="Big_9"/>
    <property type="match status" value="2"/>
</dbReference>
<dbReference type="InterPro" id="IPR012045">
    <property type="entry name" value="Pept_M6_InhA-rel"/>
</dbReference>
<name>A0AA36XMH7_VIBAL</name>
<evidence type="ECO:0000313" key="3">
    <source>
        <dbReference type="Proteomes" id="UP000714625"/>
    </source>
</evidence>
<comment type="caution">
    <text evidence="2">The sequence shown here is derived from an EMBL/GenBank/DDBJ whole genome shotgun (WGS) entry which is preliminary data.</text>
</comment>
<dbReference type="PROSITE" id="PS00018">
    <property type="entry name" value="EF_HAND_1"/>
    <property type="match status" value="1"/>
</dbReference>
<feature type="domain" description="Peptidase M6-like" evidence="1">
    <location>
        <begin position="125"/>
        <end position="334"/>
    </location>
</feature>
<dbReference type="Pfam" id="PF22352">
    <property type="entry name" value="K319L-like_PKD"/>
    <property type="match status" value="1"/>
</dbReference>
<accession>A0AA36XMH7</accession>
<dbReference type="Gene3D" id="2.60.40.2810">
    <property type="match status" value="1"/>
</dbReference>
<dbReference type="InterPro" id="IPR020008">
    <property type="entry name" value="GlyGly_CTERM"/>
</dbReference>
<dbReference type="Pfam" id="PF05547">
    <property type="entry name" value="Peptidase_M6"/>
    <property type="match status" value="1"/>
</dbReference>
<dbReference type="EMBL" id="AAXMUW010000004">
    <property type="protein sequence ID" value="EGQ9134174.1"/>
    <property type="molecule type" value="Genomic_DNA"/>
</dbReference>
<dbReference type="SUPFAM" id="SSF55486">
    <property type="entry name" value="Metalloproteases ('zincins'), catalytic domain"/>
    <property type="match status" value="1"/>
</dbReference>
<dbReference type="InterPro" id="IPR035986">
    <property type="entry name" value="PKD_dom_sf"/>
</dbReference>
<dbReference type="PIRSF" id="PIRSF036597">
    <property type="entry name" value="Protse_InhA_rel"/>
    <property type="match status" value="1"/>
</dbReference>
<evidence type="ECO:0000259" key="1">
    <source>
        <dbReference type="Pfam" id="PF05547"/>
    </source>
</evidence>
<gene>
    <name evidence="2" type="ORF">GHY86_03260</name>
</gene>
<dbReference type="GO" id="GO:0008233">
    <property type="term" value="F:peptidase activity"/>
    <property type="evidence" value="ECO:0007669"/>
    <property type="project" value="InterPro"/>
</dbReference>
<dbReference type="NCBIfam" id="TIGR03501">
    <property type="entry name" value="GlyGly_CTERM"/>
    <property type="match status" value="1"/>
</dbReference>
<dbReference type="PANTHER" id="PTHR41775">
    <property type="entry name" value="SECRETED PROTEIN-RELATED"/>
    <property type="match status" value="1"/>
</dbReference>
<dbReference type="PANTHER" id="PTHR41775:SF1">
    <property type="entry name" value="PEPTIDASE M6-LIKE DOMAIN-CONTAINING PROTEIN"/>
    <property type="match status" value="1"/>
</dbReference>
<protein>
    <submittedName>
        <fullName evidence="2">Peptidase M6</fullName>
    </submittedName>
</protein>
<dbReference type="InterPro" id="IPR018247">
    <property type="entry name" value="EF_Hand_1_Ca_BS"/>
</dbReference>
<dbReference type="NCBIfam" id="TIGR03296">
    <property type="entry name" value="M6dom_TIGR03296"/>
    <property type="match status" value="1"/>
</dbReference>
<dbReference type="GO" id="GO:0006508">
    <property type="term" value="P:proteolysis"/>
    <property type="evidence" value="ECO:0007669"/>
    <property type="project" value="InterPro"/>
</dbReference>
<dbReference type="SUPFAM" id="SSF49299">
    <property type="entry name" value="PKD domain"/>
    <property type="match status" value="1"/>
</dbReference>
<evidence type="ECO:0000313" key="2">
    <source>
        <dbReference type="EMBL" id="EGQ9134174.1"/>
    </source>
</evidence>
<sequence>MLRGTADFHWFEDKQGNALLQEDGVWFFARIQRESDTPILISTGVVKTQSSEPPESARFRPDLQVKPQLSSLKTIEPMARKNLLRSAQGYQAMSSSTVKQQPLLVVQVSFDDQAMVHDFEQRVFNTNGQSVVDYFDKNSQGKFKVVPALESYGTANDGVIDVTVAQSHPNCHSSSTDKTCTAKLNAVFTEAYQKLDPYFNLSAYDSNQNGTVEPSELSVMFIFAGGDRSTGVLNRPAIWPHKFSHDDVTLDGKKITDYCVFADYQVDHQATLGVIVHELGHLMLGLPDLYARNSDASIGSWGVMGGGSWAQKPGDSYAGDTPVNMSAWSKHAAGFVVPTVTHESPAPISVNNDDVKLVYLDPYLKEFGPRVYLENRTFSGYDRALAAEGILATSVNVQNRFNDVGAMQVQIMQADGLNELENDGRSDADDLYPNGGDVISDTSTPGLRAITGFDTGVRISNIASNTNGGSFSLEHTNEPNKSAWLNSLHQGYVYASGSNTLAVSLDLNSDTELDGLQLYAQRDSAQSDMIYRVWRFPFSGNIGYRLILNQNNAELLQQGNFQKSSRILFPQSSQLSAGQHLLVVELEGGQFDANFDFGRLLKTEKASLPVMWTGDYSEIGTFGLEKAGFSYIPFAALLNVDASNLVEAKSDSLQTNKNTPIKLNLMDNDFMAVGYQFNVDIVQKPEHGTISGNQYQPEANFVGLDTFQYRLLSVDGAYSSSIVNVQVEVLGSNEAPVAVIDVDNKDMTVGQRVTLSALNSTDADGDVLSYKWEQLAGTSVSLGNATSVSTSFTVPQGAKAGEVLTFRLTVTDPSNETSSATVDLTMKNAAPLTLADTATVAVGESILIDAASNDSDVNGDKLVVESVQNVTGVGSASVENGKIRFQAPDSPTDGIKLQYTVSDGHGATATGEVIVTVVASLKTTTFKNSEGSGSVSYWALMLLATLGWRRRV</sequence>
<dbReference type="Gene3D" id="2.60.40.10">
    <property type="entry name" value="Immunoglobulins"/>
    <property type="match status" value="1"/>
</dbReference>
<dbReference type="InterPro" id="IPR013783">
    <property type="entry name" value="Ig-like_fold"/>
</dbReference>